<dbReference type="PANTHER" id="PTHR46268:SF8">
    <property type="entry name" value="UNIVERSAL STRESS PROTEIN SLL1388"/>
    <property type="match status" value="1"/>
</dbReference>
<dbReference type="InterPro" id="IPR006015">
    <property type="entry name" value="Universal_stress_UspA"/>
</dbReference>
<dbReference type="PIRSF" id="PIRSF006276">
    <property type="entry name" value="UspA"/>
    <property type="match status" value="1"/>
</dbReference>
<protein>
    <recommendedName>
        <fullName evidence="2">UspA domain-containing protein</fullName>
    </recommendedName>
</protein>
<dbReference type="EMBL" id="AESD01000739">
    <property type="protein sequence ID" value="EHJ10261.1"/>
    <property type="molecule type" value="Genomic_DNA"/>
</dbReference>
<dbReference type="AlphaFoldDB" id="G5JC21"/>
<dbReference type="PRINTS" id="PR01438">
    <property type="entry name" value="UNVRSLSTRESS"/>
</dbReference>
<dbReference type="SUPFAM" id="SSF52402">
    <property type="entry name" value="Adenine nucleotide alpha hydrolases-like"/>
    <property type="match status" value="1"/>
</dbReference>
<gene>
    <name evidence="3" type="ORF">CWATWH0003_4982</name>
</gene>
<dbReference type="PATRIC" id="fig|423471.3.peg.4671"/>
<evidence type="ECO:0000313" key="4">
    <source>
        <dbReference type="Proteomes" id="UP000003477"/>
    </source>
</evidence>
<dbReference type="InterPro" id="IPR014729">
    <property type="entry name" value="Rossmann-like_a/b/a_fold"/>
</dbReference>
<dbReference type="Pfam" id="PF00582">
    <property type="entry name" value="Usp"/>
    <property type="match status" value="1"/>
</dbReference>
<dbReference type="RefSeq" id="WP_007312779.1">
    <property type="nucleotide sequence ID" value="NZ_AESD01000739.1"/>
</dbReference>
<evidence type="ECO:0000313" key="3">
    <source>
        <dbReference type="EMBL" id="EHJ10261.1"/>
    </source>
</evidence>
<organism evidence="3 4">
    <name type="scientific">Crocosphaera watsonii WH 0003</name>
    <dbReference type="NCBI Taxonomy" id="423471"/>
    <lineage>
        <taxon>Bacteria</taxon>
        <taxon>Bacillati</taxon>
        <taxon>Cyanobacteriota</taxon>
        <taxon>Cyanophyceae</taxon>
        <taxon>Oscillatoriophycideae</taxon>
        <taxon>Chroococcales</taxon>
        <taxon>Aphanothecaceae</taxon>
        <taxon>Crocosphaera</taxon>
    </lineage>
</organism>
<dbReference type="CDD" id="cd00293">
    <property type="entry name" value="USP-like"/>
    <property type="match status" value="1"/>
</dbReference>
<feature type="domain" description="UspA" evidence="2">
    <location>
        <begin position="25"/>
        <end position="180"/>
    </location>
</feature>
<dbReference type="PANTHER" id="PTHR46268">
    <property type="entry name" value="STRESS RESPONSE PROTEIN NHAX"/>
    <property type="match status" value="1"/>
</dbReference>
<evidence type="ECO:0000256" key="1">
    <source>
        <dbReference type="ARBA" id="ARBA00008791"/>
    </source>
</evidence>
<sequence length="181" mass="19921">MTKQIESQQVLNSAALETNTVTPTYQKILVGIGEEHSSQKVFETALNLAKAQGSQLMIVTVIQENLTRTLDLPICSEISGYGSICTQEMVELEEKLIQENLVELQAWLKRLTEQAVNQGVKATSDYTYGQPREKICAMAKEWGADLIIVGRRGRSGLSELLLGSVSNHVVHHAPCSILVVQ</sequence>
<evidence type="ECO:0000259" key="2">
    <source>
        <dbReference type="Pfam" id="PF00582"/>
    </source>
</evidence>
<dbReference type="Gene3D" id="3.40.50.620">
    <property type="entry name" value="HUPs"/>
    <property type="match status" value="1"/>
</dbReference>
<accession>G5JC21</accession>
<dbReference type="Proteomes" id="UP000003477">
    <property type="component" value="Unassembled WGS sequence"/>
</dbReference>
<dbReference type="InterPro" id="IPR006016">
    <property type="entry name" value="UspA"/>
</dbReference>
<reference evidence="3 4" key="1">
    <citation type="journal article" date="2011" name="Front. Microbiol.">
        <title>Two Strains of Crocosphaera watsonii with Highly Conserved Genomes are Distinguished by Strain-Specific Features.</title>
        <authorList>
            <person name="Bench S.R."/>
            <person name="Ilikchyan I.N."/>
            <person name="Tripp H.J."/>
            <person name="Zehr J.P."/>
        </authorList>
    </citation>
    <scope>NUCLEOTIDE SEQUENCE [LARGE SCALE GENOMIC DNA]</scope>
    <source>
        <strain evidence="3 4">WH 0003</strain>
    </source>
</reference>
<proteinExistence type="inferred from homology"/>
<comment type="similarity">
    <text evidence="1">Belongs to the universal stress protein A family.</text>
</comment>
<comment type="caution">
    <text evidence="3">The sequence shown here is derived from an EMBL/GenBank/DDBJ whole genome shotgun (WGS) entry which is preliminary data.</text>
</comment>
<name>G5JC21_CROWT</name>
<dbReference type="GeneID" id="88768339"/>